<evidence type="ECO:0000313" key="2">
    <source>
        <dbReference type="Proteomes" id="UP000237271"/>
    </source>
</evidence>
<dbReference type="AlphaFoldDB" id="A0A2P4Y0H7"/>
<proteinExistence type="predicted"/>
<dbReference type="Proteomes" id="UP000237271">
    <property type="component" value="Unassembled WGS sequence"/>
</dbReference>
<dbReference type="EMBL" id="NCKW01006534">
    <property type="protein sequence ID" value="POM71306.1"/>
    <property type="molecule type" value="Genomic_DNA"/>
</dbReference>
<evidence type="ECO:0000313" key="1">
    <source>
        <dbReference type="EMBL" id="POM71306.1"/>
    </source>
</evidence>
<organism evidence="1 2">
    <name type="scientific">Phytophthora palmivora</name>
    <dbReference type="NCBI Taxonomy" id="4796"/>
    <lineage>
        <taxon>Eukaryota</taxon>
        <taxon>Sar</taxon>
        <taxon>Stramenopiles</taxon>
        <taxon>Oomycota</taxon>
        <taxon>Peronosporomycetes</taxon>
        <taxon>Peronosporales</taxon>
        <taxon>Peronosporaceae</taxon>
        <taxon>Phytophthora</taxon>
    </lineage>
</organism>
<comment type="caution">
    <text evidence="1">The sequence shown here is derived from an EMBL/GenBank/DDBJ whole genome shotgun (WGS) entry which is preliminary data.</text>
</comment>
<sequence>MSKLEEFAGIEGDEGRVRAWLNKVKSAFVRDQTPTKKMSGIRRFPHRIGSKLPHTTQYLERLLRSFQIQYCGRGVSVARKYYHAHKRSDESSLEYLYRLNVAGSGPASRSRMDLRKFGESMWNISSRL</sequence>
<keyword evidence="2" id="KW-1185">Reference proteome</keyword>
<name>A0A2P4Y0H7_9STRA</name>
<gene>
    <name evidence="1" type="ORF">PHPALM_12141</name>
</gene>
<protein>
    <submittedName>
        <fullName evidence="1">Uncharacterized protein</fullName>
    </submittedName>
</protein>
<accession>A0A2P4Y0H7</accession>
<reference evidence="1 2" key="1">
    <citation type="journal article" date="2017" name="Genome Biol. Evol.">
        <title>Phytophthora megakarya and P. palmivora, closely related causal agents of cacao black pod rot, underwent increases in genome sizes and gene numbers by different mechanisms.</title>
        <authorList>
            <person name="Ali S.S."/>
            <person name="Shao J."/>
            <person name="Lary D.J."/>
            <person name="Kronmiller B."/>
            <person name="Shen D."/>
            <person name="Strem M.D."/>
            <person name="Amoako-Attah I."/>
            <person name="Akrofi A.Y."/>
            <person name="Begoude B.A."/>
            <person name="Ten Hoopen G.M."/>
            <person name="Coulibaly K."/>
            <person name="Kebe B.I."/>
            <person name="Melnick R.L."/>
            <person name="Guiltinan M.J."/>
            <person name="Tyler B.M."/>
            <person name="Meinhardt L.W."/>
            <person name="Bailey B.A."/>
        </authorList>
    </citation>
    <scope>NUCLEOTIDE SEQUENCE [LARGE SCALE GENOMIC DNA]</scope>
    <source>
        <strain evidence="2">sbr112.9</strain>
    </source>
</reference>
<dbReference type="OrthoDB" id="1752139at2759"/>